<protein>
    <submittedName>
        <fullName evidence="1">Uncharacterized protein</fullName>
    </submittedName>
</protein>
<dbReference type="EMBL" id="CP007139">
    <property type="protein sequence ID" value="AIE83862.1"/>
    <property type="molecule type" value="Genomic_DNA"/>
</dbReference>
<reference evidence="1 2" key="1">
    <citation type="journal article" date="2014" name="PLoS ONE">
        <title>The first complete genome sequence of the class fimbriimonadia in the phylum armatimonadetes.</title>
        <authorList>
            <person name="Hu Z.Y."/>
            <person name="Wang Y.Z."/>
            <person name="Im W.T."/>
            <person name="Wang S.Y."/>
            <person name="Zhao G.P."/>
            <person name="Zheng H.J."/>
            <person name="Quan Z.X."/>
        </authorList>
    </citation>
    <scope>NUCLEOTIDE SEQUENCE [LARGE SCALE GENOMIC DNA]</scope>
    <source>
        <strain evidence="1">Gsoil 348</strain>
    </source>
</reference>
<dbReference type="OrthoDB" id="9799875at2"/>
<sequence length="110" mass="13000">MSKWKEGDRVRVVSRPVTDEDRKKNRYYDHMVGLVGTIQNVYEHNEVAVRVDPDSMTPVTKQVHEQANQRMRDRFQRDTSEEQKKQLTKEEMEFTANYVVLVQGTDLEKA</sequence>
<dbReference type="STRING" id="661478.OP10G_0494"/>
<accession>A0A068NK84</accession>
<organism evidence="1 2">
    <name type="scientific">Fimbriimonas ginsengisoli Gsoil 348</name>
    <dbReference type="NCBI Taxonomy" id="661478"/>
    <lineage>
        <taxon>Bacteria</taxon>
        <taxon>Bacillati</taxon>
        <taxon>Armatimonadota</taxon>
        <taxon>Fimbriimonadia</taxon>
        <taxon>Fimbriimonadales</taxon>
        <taxon>Fimbriimonadaceae</taxon>
        <taxon>Fimbriimonas</taxon>
    </lineage>
</organism>
<evidence type="ECO:0000313" key="1">
    <source>
        <dbReference type="EMBL" id="AIE83862.1"/>
    </source>
</evidence>
<proteinExistence type="predicted"/>
<evidence type="ECO:0000313" key="2">
    <source>
        <dbReference type="Proteomes" id="UP000027982"/>
    </source>
</evidence>
<dbReference type="KEGG" id="fgi:OP10G_0494"/>
<dbReference type="HOGENOM" id="CLU_2167227_0_0_0"/>
<dbReference type="Proteomes" id="UP000027982">
    <property type="component" value="Chromosome"/>
</dbReference>
<dbReference type="RefSeq" id="WP_025227478.1">
    <property type="nucleotide sequence ID" value="NZ_CP007139.1"/>
</dbReference>
<keyword evidence="2" id="KW-1185">Reference proteome</keyword>
<name>A0A068NK84_FIMGI</name>
<dbReference type="AlphaFoldDB" id="A0A068NK84"/>
<gene>
    <name evidence="1" type="ORF">OP10G_0494</name>
</gene>